<evidence type="ECO:0000259" key="2">
    <source>
        <dbReference type="PROSITE" id="PS51352"/>
    </source>
</evidence>
<evidence type="ECO:0000313" key="3">
    <source>
        <dbReference type="EMBL" id="BBO24466.1"/>
    </source>
</evidence>
<feature type="domain" description="Thioredoxin" evidence="2">
    <location>
        <begin position="22"/>
        <end position="160"/>
    </location>
</feature>
<organism evidence="3 4">
    <name type="scientific">Candidatus Nitrosymbiomonas proteolyticus</name>
    <dbReference type="NCBI Taxonomy" id="2608984"/>
    <lineage>
        <taxon>Bacteria</taxon>
        <taxon>Bacillati</taxon>
        <taxon>Armatimonadota</taxon>
        <taxon>Armatimonadota incertae sedis</taxon>
        <taxon>Candidatus Nitrosymbiomonas</taxon>
    </lineage>
</organism>
<protein>
    <submittedName>
        <fullName evidence="3">Alkyl hydroperoxide reductase</fullName>
    </submittedName>
</protein>
<keyword evidence="1" id="KW-0732">Signal</keyword>
<evidence type="ECO:0000313" key="4">
    <source>
        <dbReference type="Proteomes" id="UP000662873"/>
    </source>
</evidence>
<dbReference type="Gene3D" id="3.40.30.10">
    <property type="entry name" value="Glutaredoxin"/>
    <property type="match status" value="1"/>
</dbReference>
<dbReference type="KEGG" id="npy:NPRO_20610"/>
<dbReference type="SUPFAM" id="SSF52833">
    <property type="entry name" value="Thioredoxin-like"/>
    <property type="match status" value="1"/>
</dbReference>
<dbReference type="PANTHER" id="PTHR43640">
    <property type="entry name" value="OS07G0260300 PROTEIN"/>
    <property type="match status" value="1"/>
</dbReference>
<gene>
    <name evidence="3" type="ORF">NPRO_20610</name>
</gene>
<feature type="signal peptide" evidence="1">
    <location>
        <begin position="1"/>
        <end position="18"/>
    </location>
</feature>
<name>A0A809S622_9BACT</name>
<dbReference type="EMBL" id="AP021858">
    <property type="protein sequence ID" value="BBO24466.1"/>
    <property type="molecule type" value="Genomic_DNA"/>
</dbReference>
<sequence>MKTGILAILAVSSLFVVAAFRSSESTPASAFTLTSSKGKSINLTDFKGKWVVLEWWNYQCPFVQKHYNSGNMQKTQKQLTDKGVVWLTICSSAPGKQGHVSGEQAEKILADLKGNATHVLFDPEGKVGKMYNAKTTPQMVLISPDKQEVLYNGAIDDIRSANIADIAKAENLILRAYNEASNGKAVSIPYKEPYGCNVKYP</sequence>
<dbReference type="Proteomes" id="UP000662873">
    <property type="component" value="Chromosome"/>
</dbReference>
<dbReference type="InterPro" id="IPR036249">
    <property type="entry name" value="Thioredoxin-like_sf"/>
</dbReference>
<dbReference type="PANTHER" id="PTHR43640:SF1">
    <property type="entry name" value="THIOREDOXIN-DEPENDENT PEROXIREDOXIN"/>
    <property type="match status" value="1"/>
</dbReference>
<evidence type="ECO:0000256" key="1">
    <source>
        <dbReference type="SAM" id="SignalP"/>
    </source>
</evidence>
<dbReference type="Pfam" id="PF00578">
    <property type="entry name" value="AhpC-TSA"/>
    <property type="match status" value="1"/>
</dbReference>
<dbReference type="InterPro" id="IPR013766">
    <property type="entry name" value="Thioredoxin_domain"/>
</dbReference>
<proteinExistence type="predicted"/>
<reference evidence="3" key="1">
    <citation type="journal article" name="DNA Res.">
        <title>The physiological potential of anammox bacteria as revealed by their core genome structure.</title>
        <authorList>
            <person name="Okubo T."/>
            <person name="Toyoda A."/>
            <person name="Fukuhara K."/>
            <person name="Uchiyama I."/>
            <person name="Harigaya Y."/>
            <person name="Kuroiwa M."/>
            <person name="Suzuki T."/>
            <person name="Murakami Y."/>
            <person name="Suwa Y."/>
            <person name="Takami H."/>
        </authorList>
    </citation>
    <scope>NUCLEOTIDE SEQUENCE</scope>
    <source>
        <strain evidence="3">317325-2</strain>
    </source>
</reference>
<dbReference type="AlphaFoldDB" id="A0A809S622"/>
<dbReference type="GO" id="GO:0016491">
    <property type="term" value="F:oxidoreductase activity"/>
    <property type="evidence" value="ECO:0007669"/>
    <property type="project" value="InterPro"/>
</dbReference>
<dbReference type="InterPro" id="IPR047262">
    <property type="entry name" value="PRX-like1"/>
</dbReference>
<feature type="chain" id="PRO_5035283552" evidence="1">
    <location>
        <begin position="19"/>
        <end position="201"/>
    </location>
</feature>
<dbReference type="InterPro" id="IPR000866">
    <property type="entry name" value="AhpC/TSA"/>
</dbReference>
<dbReference type="PROSITE" id="PS51352">
    <property type="entry name" value="THIOREDOXIN_2"/>
    <property type="match status" value="1"/>
</dbReference>
<accession>A0A809S622</accession>
<dbReference type="GO" id="GO:0016209">
    <property type="term" value="F:antioxidant activity"/>
    <property type="evidence" value="ECO:0007669"/>
    <property type="project" value="InterPro"/>
</dbReference>